<organism evidence="4 5">
    <name type="scientific">Mycolicibacterium austroafricanum</name>
    <name type="common">Mycobacterium austroafricanum</name>
    <dbReference type="NCBI Taxonomy" id="39687"/>
    <lineage>
        <taxon>Bacteria</taxon>
        <taxon>Bacillati</taxon>
        <taxon>Actinomycetota</taxon>
        <taxon>Actinomycetes</taxon>
        <taxon>Mycobacteriales</taxon>
        <taxon>Mycobacteriaceae</taxon>
        <taxon>Mycolicibacterium</taxon>
    </lineage>
</organism>
<name>A0ABT8HNY3_MYCAO</name>
<dbReference type="PANTHER" id="PTHR22946:SF9">
    <property type="entry name" value="POLYKETIDE TRANSFERASE AF380"/>
    <property type="match status" value="1"/>
</dbReference>
<dbReference type="InterPro" id="IPR029058">
    <property type="entry name" value="AB_hydrolase_fold"/>
</dbReference>
<accession>A0ABT8HNY3</accession>
<comment type="similarity">
    <text evidence="1">Belongs to the AB hydrolase superfamily.</text>
</comment>
<comment type="caution">
    <text evidence="4">The sequence shown here is derived from an EMBL/GenBank/DDBJ whole genome shotgun (WGS) entry which is preliminary data.</text>
</comment>
<keyword evidence="5" id="KW-1185">Reference proteome</keyword>
<dbReference type="RefSeq" id="WP_208676331.1">
    <property type="nucleotide sequence ID" value="NZ_CP070380.1"/>
</dbReference>
<evidence type="ECO:0000256" key="2">
    <source>
        <dbReference type="ARBA" id="ARBA00022801"/>
    </source>
</evidence>
<dbReference type="InterPro" id="IPR000383">
    <property type="entry name" value="Xaa-Pro-like_dom"/>
</dbReference>
<gene>
    <name evidence="4" type="ORF">QYF68_32290</name>
</gene>
<dbReference type="PANTHER" id="PTHR22946">
    <property type="entry name" value="DIENELACTONE HYDROLASE DOMAIN-CONTAINING PROTEIN-RELATED"/>
    <property type="match status" value="1"/>
</dbReference>
<proteinExistence type="inferred from homology"/>
<protein>
    <submittedName>
        <fullName evidence="4">Alpha/beta hydrolase</fullName>
    </submittedName>
</protein>
<evidence type="ECO:0000259" key="3">
    <source>
        <dbReference type="Pfam" id="PF02129"/>
    </source>
</evidence>
<sequence>MTRQEVQIPADGGQIAAYVYRPQVTGGGTACIVMAHGFTGTRDDGLPDYAEAFCAAGHTVVLFDYRHFGASTGEPRQLLDIAEQRRDYHTVIAWARHLDGVDPDRIVVWGSSFSGGHVLAVAAEDPRIAAVIAQAPFTDALATLREIPPRNIPLLLIAAVRDQVGAWRGRPPHTVAAVGSPGTVAALTSPDAKPGFEAILGPNSLWRNEFAARLMFTFAFNRPGRKAAKLRMPVLLCVCDDDVVTPPGPSVEAAHRAPRGELRRYPYGHFDIYHDPKVKADQLEFLARVVGDRTA</sequence>
<dbReference type="EMBL" id="JAUHTC010000101">
    <property type="protein sequence ID" value="MDN4522469.1"/>
    <property type="molecule type" value="Genomic_DNA"/>
</dbReference>
<dbReference type="InterPro" id="IPR050261">
    <property type="entry name" value="FrsA_esterase"/>
</dbReference>
<dbReference type="SUPFAM" id="SSF53474">
    <property type="entry name" value="alpha/beta-Hydrolases"/>
    <property type="match status" value="1"/>
</dbReference>
<dbReference type="Gene3D" id="3.40.50.1820">
    <property type="entry name" value="alpha/beta hydrolase"/>
    <property type="match status" value="1"/>
</dbReference>
<evidence type="ECO:0000313" key="5">
    <source>
        <dbReference type="Proteomes" id="UP001172687"/>
    </source>
</evidence>
<dbReference type="Proteomes" id="UP001172687">
    <property type="component" value="Unassembled WGS sequence"/>
</dbReference>
<dbReference type="Pfam" id="PF02129">
    <property type="entry name" value="Peptidase_S15"/>
    <property type="match status" value="1"/>
</dbReference>
<evidence type="ECO:0000313" key="4">
    <source>
        <dbReference type="EMBL" id="MDN4522469.1"/>
    </source>
</evidence>
<evidence type="ECO:0000256" key="1">
    <source>
        <dbReference type="ARBA" id="ARBA00008645"/>
    </source>
</evidence>
<feature type="domain" description="Xaa-Pro dipeptidyl-peptidase-like" evidence="3">
    <location>
        <begin position="11"/>
        <end position="142"/>
    </location>
</feature>
<keyword evidence="2 4" id="KW-0378">Hydrolase</keyword>
<reference evidence="4" key="1">
    <citation type="submission" date="2023-07" db="EMBL/GenBank/DDBJ databases">
        <title>Degradation of tert-butanol by M. austroafricanum TBA100.</title>
        <authorList>
            <person name="Helbich S."/>
            <person name="Vainshtein Y."/>
        </authorList>
    </citation>
    <scope>NUCLEOTIDE SEQUENCE</scope>
    <source>
        <strain evidence="4">TBA100</strain>
    </source>
</reference>
<dbReference type="GO" id="GO:0016787">
    <property type="term" value="F:hydrolase activity"/>
    <property type="evidence" value="ECO:0007669"/>
    <property type="project" value="UniProtKB-KW"/>
</dbReference>